<protein>
    <submittedName>
        <fullName evidence="1">Uncharacterized protein</fullName>
    </submittedName>
</protein>
<proteinExistence type="predicted"/>
<organism evidence="1">
    <name type="scientific">viral metagenome</name>
    <dbReference type="NCBI Taxonomy" id="1070528"/>
    <lineage>
        <taxon>unclassified sequences</taxon>
        <taxon>metagenomes</taxon>
        <taxon>organismal metagenomes</taxon>
    </lineage>
</organism>
<dbReference type="AlphaFoldDB" id="A0A6C0JCZ7"/>
<evidence type="ECO:0000313" key="1">
    <source>
        <dbReference type="EMBL" id="QHU03522.1"/>
    </source>
</evidence>
<dbReference type="EMBL" id="MN740383">
    <property type="protein sequence ID" value="QHU03522.1"/>
    <property type="molecule type" value="Genomic_DNA"/>
</dbReference>
<reference evidence="1" key="1">
    <citation type="journal article" date="2020" name="Nature">
        <title>Giant virus diversity and host interactions through global metagenomics.</title>
        <authorList>
            <person name="Schulz F."/>
            <person name="Roux S."/>
            <person name="Paez-Espino D."/>
            <person name="Jungbluth S."/>
            <person name="Walsh D.A."/>
            <person name="Denef V.J."/>
            <person name="McMahon K.D."/>
            <person name="Konstantinidis K.T."/>
            <person name="Eloe-Fadrosh E.A."/>
            <person name="Kyrpides N.C."/>
            <person name="Woyke T."/>
        </authorList>
    </citation>
    <scope>NUCLEOTIDE SEQUENCE</scope>
    <source>
        <strain evidence="1">GVMAG-M-3300027206-1</strain>
    </source>
</reference>
<sequence length="138" mass="15951">MMISHEKRQFLKVISGGLHILMSCSYKADDIGIDPEDGIEETISEKMIVLANTIANGERYWFDDGRFNNYVDVASDEDLIELLEYFDDIDMDMEHVYYEASIAIESLSDTNYKFASLIENEKFITFKDLINHDQSPCQ</sequence>
<accession>A0A6C0JCZ7</accession>
<dbReference type="PROSITE" id="PS51257">
    <property type="entry name" value="PROKAR_LIPOPROTEIN"/>
    <property type="match status" value="1"/>
</dbReference>
<name>A0A6C0JCZ7_9ZZZZ</name>